<dbReference type="AlphaFoldDB" id="A0ABD0M342"/>
<organism evidence="3 4">
    <name type="scientific">Batillaria attramentaria</name>
    <dbReference type="NCBI Taxonomy" id="370345"/>
    <lineage>
        <taxon>Eukaryota</taxon>
        <taxon>Metazoa</taxon>
        <taxon>Spiralia</taxon>
        <taxon>Lophotrochozoa</taxon>
        <taxon>Mollusca</taxon>
        <taxon>Gastropoda</taxon>
        <taxon>Caenogastropoda</taxon>
        <taxon>Sorbeoconcha</taxon>
        <taxon>Cerithioidea</taxon>
        <taxon>Batillariidae</taxon>
        <taxon>Batillaria</taxon>
    </lineage>
</organism>
<sequence>MGKRKDDQAAYDNEESVPRKHKKHKKKHKHKRAEFDDTDSPEVTSPKTSIKLKLKIGGETLGTKNVTSIDPTSQSSFDDAQEDQIINVTDDLSWDSAAPLTPQRSSVAGSKAGDASSDEEKKWLDALEAGELDDYGEIPKARDPSLLTARQRAMLHGHQVELQQLPSGYKTVELTEEQLQRRQQRALKRRKQAHEKREKDKKQTLERLLKKQDTKTKGPKMRGSKRMNIPRVRYVNNAEGISISMPQGHPFPFPPKISEPPKQVAMCGVAGCKNPKKYACSKTNVPLCSLQCYKKNLALSQTTAASTVAAS</sequence>
<dbReference type="SMART" id="SM01406">
    <property type="entry name" value="PAPA-1"/>
    <property type="match status" value="1"/>
</dbReference>
<dbReference type="Proteomes" id="UP001519460">
    <property type="component" value="Unassembled WGS sequence"/>
</dbReference>
<feature type="compositionally biased region" description="Basic residues" evidence="1">
    <location>
        <begin position="182"/>
        <end position="194"/>
    </location>
</feature>
<evidence type="ECO:0000256" key="1">
    <source>
        <dbReference type="SAM" id="MobiDB-lite"/>
    </source>
</evidence>
<dbReference type="Pfam" id="PF04438">
    <property type="entry name" value="zf-HIT"/>
    <property type="match status" value="1"/>
</dbReference>
<evidence type="ECO:0000259" key="2">
    <source>
        <dbReference type="SMART" id="SM01406"/>
    </source>
</evidence>
<proteinExistence type="predicted"/>
<protein>
    <recommendedName>
        <fullName evidence="2">INO80 complex subunit B-like conserved region domain-containing protein</fullName>
    </recommendedName>
</protein>
<feature type="domain" description="INO80 complex subunit B-like conserved region" evidence="2">
    <location>
        <begin position="177"/>
        <end position="249"/>
    </location>
</feature>
<dbReference type="Gene3D" id="3.30.60.190">
    <property type="match status" value="1"/>
</dbReference>
<feature type="region of interest" description="Disordered" evidence="1">
    <location>
        <begin position="180"/>
        <end position="224"/>
    </location>
</feature>
<comment type="caution">
    <text evidence="3">The sequence shown here is derived from an EMBL/GenBank/DDBJ whole genome shotgun (WGS) entry which is preliminary data.</text>
</comment>
<dbReference type="Pfam" id="PF04795">
    <property type="entry name" value="PAPA-1"/>
    <property type="match status" value="1"/>
</dbReference>
<feature type="region of interest" description="Disordered" evidence="1">
    <location>
        <begin position="1"/>
        <end position="49"/>
    </location>
</feature>
<evidence type="ECO:0000313" key="4">
    <source>
        <dbReference type="Proteomes" id="UP001519460"/>
    </source>
</evidence>
<evidence type="ECO:0000313" key="3">
    <source>
        <dbReference type="EMBL" id="KAK7505995.1"/>
    </source>
</evidence>
<dbReference type="CDD" id="cd23021">
    <property type="entry name" value="zf-HIT_IN80B"/>
    <property type="match status" value="1"/>
</dbReference>
<dbReference type="InterPro" id="IPR007529">
    <property type="entry name" value="Znf_HIT"/>
</dbReference>
<reference evidence="3 4" key="1">
    <citation type="journal article" date="2023" name="Sci. Data">
        <title>Genome assembly of the Korean intertidal mud-creeper Batillaria attramentaria.</title>
        <authorList>
            <person name="Patra A.K."/>
            <person name="Ho P.T."/>
            <person name="Jun S."/>
            <person name="Lee S.J."/>
            <person name="Kim Y."/>
            <person name="Won Y.J."/>
        </authorList>
    </citation>
    <scope>NUCLEOTIDE SEQUENCE [LARGE SCALE GENOMIC DNA]</scope>
    <source>
        <strain evidence="3">Wonlab-2016</strain>
    </source>
</reference>
<name>A0ABD0M342_9CAEN</name>
<feature type="compositionally biased region" description="Basic residues" evidence="1">
    <location>
        <begin position="19"/>
        <end position="32"/>
    </location>
</feature>
<feature type="region of interest" description="Disordered" evidence="1">
    <location>
        <begin position="61"/>
        <end position="122"/>
    </location>
</feature>
<dbReference type="InterPro" id="IPR029523">
    <property type="entry name" value="INO80B/Ies2"/>
</dbReference>
<dbReference type="InterPro" id="IPR006880">
    <property type="entry name" value="INO80B_C"/>
</dbReference>
<accession>A0ABD0M342</accession>
<dbReference type="PANTHER" id="PTHR21561">
    <property type="entry name" value="INO80 COMPLEX SUBUNIT B"/>
    <property type="match status" value="1"/>
</dbReference>
<keyword evidence="4" id="KW-1185">Reference proteome</keyword>
<feature type="compositionally biased region" description="Basic and acidic residues" evidence="1">
    <location>
        <begin position="195"/>
        <end position="216"/>
    </location>
</feature>
<dbReference type="EMBL" id="JACVVK020000008">
    <property type="protein sequence ID" value="KAK7505995.1"/>
    <property type="molecule type" value="Genomic_DNA"/>
</dbReference>
<feature type="compositionally biased region" description="Polar residues" evidence="1">
    <location>
        <begin position="62"/>
        <end position="78"/>
    </location>
</feature>
<dbReference type="PANTHER" id="PTHR21561:SF12">
    <property type="entry name" value="INO80 COMPLEX SUBUNIT B"/>
    <property type="match status" value="1"/>
</dbReference>
<gene>
    <name evidence="3" type="ORF">BaRGS_00002717</name>
</gene>